<accession>A0ABW4JMM7</accession>
<dbReference type="Pfam" id="PF10502">
    <property type="entry name" value="Peptidase_S26"/>
    <property type="match status" value="1"/>
</dbReference>
<evidence type="ECO:0000256" key="5">
    <source>
        <dbReference type="ARBA" id="ARBA00022801"/>
    </source>
</evidence>
<dbReference type="EC" id="3.4.21.89" evidence="4 6"/>
<feature type="transmembrane region" description="Helical" evidence="6">
    <location>
        <begin position="12"/>
        <end position="31"/>
    </location>
</feature>
<dbReference type="CDD" id="cd06530">
    <property type="entry name" value="S26_SPase_I"/>
    <property type="match status" value="1"/>
</dbReference>
<dbReference type="InterPro" id="IPR019757">
    <property type="entry name" value="Pept_S26A_signal_pept_1_Lys-AS"/>
</dbReference>
<dbReference type="GO" id="GO:0009003">
    <property type="term" value="F:signal peptidase activity"/>
    <property type="evidence" value="ECO:0007669"/>
    <property type="project" value="UniProtKB-EC"/>
</dbReference>
<evidence type="ECO:0000256" key="2">
    <source>
        <dbReference type="ARBA" id="ARBA00004401"/>
    </source>
</evidence>
<organism evidence="8 9">
    <name type="scientific">Alicyclobacillus fodiniaquatilis</name>
    <dbReference type="NCBI Taxonomy" id="1661150"/>
    <lineage>
        <taxon>Bacteria</taxon>
        <taxon>Bacillati</taxon>
        <taxon>Bacillota</taxon>
        <taxon>Bacilli</taxon>
        <taxon>Bacillales</taxon>
        <taxon>Alicyclobacillaceae</taxon>
        <taxon>Alicyclobacillus</taxon>
    </lineage>
</organism>
<evidence type="ECO:0000313" key="9">
    <source>
        <dbReference type="Proteomes" id="UP001597079"/>
    </source>
</evidence>
<keyword evidence="6" id="KW-0812">Transmembrane</keyword>
<keyword evidence="5 6" id="KW-0378">Hydrolase</keyword>
<protein>
    <recommendedName>
        <fullName evidence="4 6">Signal peptidase I</fullName>
        <ecNumber evidence="4 6">3.4.21.89</ecNumber>
    </recommendedName>
</protein>
<reference evidence="9" key="1">
    <citation type="journal article" date="2019" name="Int. J. Syst. Evol. Microbiol.">
        <title>The Global Catalogue of Microorganisms (GCM) 10K type strain sequencing project: providing services to taxonomists for standard genome sequencing and annotation.</title>
        <authorList>
            <consortium name="The Broad Institute Genomics Platform"/>
            <consortium name="The Broad Institute Genome Sequencing Center for Infectious Disease"/>
            <person name="Wu L."/>
            <person name="Ma J."/>
        </authorList>
    </citation>
    <scope>NUCLEOTIDE SEQUENCE [LARGE SCALE GENOMIC DNA]</scope>
    <source>
        <strain evidence="9">CGMCC 1.12286</strain>
    </source>
</reference>
<dbReference type="InterPro" id="IPR019533">
    <property type="entry name" value="Peptidase_S26"/>
</dbReference>
<dbReference type="PROSITE" id="PS00761">
    <property type="entry name" value="SPASE_I_3"/>
    <property type="match status" value="1"/>
</dbReference>
<keyword evidence="9" id="KW-1185">Reference proteome</keyword>
<dbReference type="PRINTS" id="PR00727">
    <property type="entry name" value="LEADERPTASE"/>
</dbReference>
<comment type="subcellular location">
    <subcellularLocation>
        <location evidence="2">Cell membrane</location>
        <topology evidence="2">Single-pass type II membrane protein</topology>
    </subcellularLocation>
    <subcellularLocation>
        <location evidence="6">Membrane</location>
        <topology evidence="6">Single-pass type II membrane protein</topology>
    </subcellularLocation>
</comment>
<dbReference type="InterPro" id="IPR036286">
    <property type="entry name" value="LexA/Signal_pep-like_sf"/>
</dbReference>
<evidence type="ECO:0000256" key="4">
    <source>
        <dbReference type="ARBA" id="ARBA00013208"/>
    </source>
</evidence>
<dbReference type="PANTHER" id="PTHR43390:SF1">
    <property type="entry name" value="CHLOROPLAST PROCESSING PEPTIDASE"/>
    <property type="match status" value="1"/>
</dbReference>
<dbReference type="InterPro" id="IPR019758">
    <property type="entry name" value="Pept_S26A_signal_pept_1_CS"/>
</dbReference>
<evidence type="ECO:0000259" key="7">
    <source>
        <dbReference type="Pfam" id="PF10502"/>
    </source>
</evidence>
<dbReference type="InterPro" id="IPR000223">
    <property type="entry name" value="Pept_S26A_signal_pept_1"/>
</dbReference>
<name>A0ABW4JMM7_9BACL</name>
<sequence length="178" mass="19962">MAQKKSQGWLTGWVLPIVIGVAIALCIRQWVVSAAYVPSASMYPTIPNPCYILVNKLSLEIHGVQRGDVEVFHFPDDPKELYVKRVVGMPGDTVKVTNNAVYINGKKLNEPIITKPNEIGLGTYHVPQGHYFMMGDNRPISEDSRMWNNKYVARSAIVGEADFVLFPFGKMKGIQQHF</sequence>
<evidence type="ECO:0000256" key="3">
    <source>
        <dbReference type="ARBA" id="ARBA00009370"/>
    </source>
</evidence>
<dbReference type="Proteomes" id="UP001597079">
    <property type="component" value="Unassembled WGS sequence"/>
</dbReference>
<keyword evidence="6" id="KW-0645">Protease</keyword>
<dbReference type="RefSeq" id="WP_377945601.1">
    <property type="nucleotide sequence ID" value="NZ_JBHUCX010000099.1"/>
</dbReference>
<dbReference type="SUPFAM" id="SSF51306">
    <property type="entry name" value="LexA/Signal peptidase"/>
    <property type="match status" value="1"/>
</dbReference>
<gene>
    <name evidence="8" type="primary">lepB</name>
    <name evidence="8" type="ORF">ACFSB2_23785</name>
</gene>
<feature type="domain" description="Peptidase S26" evidence="7">
    <location>
        <begin position="11"/>
        <end position="165"/>
    </location>
</feature>
<comment type="catalytic activity">
    <reaction evidence="1 6">
        <text>Cleavage of hydrophobic, N-terminal signal or leader sequences from secreted and periplasmic proteins.</text>
        <dbReference type="EC" id="3.4.21.89"/>
    </reaction>
</comment>
<proteinExistence type="inferred from homology"/>
<evidence type="ECO:0000256" key="6">
    <source>
        <dbReference type="RuleBase" id="RU362042"/>
    </source>
</evidence>
<keyword evidence="6" id="KW-1133">Transmembrane helix</keyword>
<dbReference type="EMBL" id="JBHUCX010000099">
    <property type="protein sequence ID" value="MFD1677687.1"/>
    <property type="molecule type" value="Genomic_DNA"/>
</dbReference>
<dbReference type="PANTHER" id="PTHR43390">
    <property type="entry name" value="SIGNAL PEPTIDASE I"/>
    <property type="match status" value="1"/>
</dbReference>
<comment type="similarity">
    <text evidence="3 6">Belongs to the peptidase S26 family.</text>
</comment>
<keyword evidence="6" id="KW-0472">Membrane</keyword>
<evidence type="ECO:0000256" key="1">
    <source>
        <dbReference type="ARBA" id="ARBA00000677"/>
    </source>
</evidence>
<comment type="caution">
    <text evidence="8">The sequence shown here is derived from an EMBL/GenBank/DDBJ whole genome shotgun (WGS) entry which is preliminary data.</text>
</comment>
<evidence type="ECO:0000313" key="8">
    <source>
        <dbReference type="EMBL" id="MFD1677687.1"/>
    </source>
</evidence>
<dbReference type="Gene3D" id="2.10.109.10">
    <property type="entry name" value="Umud Fragment, subunit A"/>
    <property type="match status" value="1"/>
</dbReference>
<dbReference type="NCBIfam" id="TIGR02227">
    <property type="entry name" value="sigpep_I_bact"/>
    <property type="match status" value="1"/>
</dbReference>
<dbReference type="PROSITE" id="PS00760">
    <property type="entry name" value="SPASE_I_2"/>
    <property type="match status" value="1"/>
</dbReference>